<gene>
    <name evidence="1" type="ORF">NUW58_g2909</name>
</gene>
<proteinExistence type="predicted"/>
<reference evidence="1" key="1">
    <citation type="submission" date="2022-10" db="EMBL/GenBank/DDBJ databases">
        <title>Genome Sequence of Xylaria curta.</title>
        <authorList>
            <person name="Buettner E."/>
        </authorList>
    </citation>
    <scope>NUCLEOTIDE SEQUENCE</scope>
    <source>
        <strain evidence="1">Babe10</strain>
    </source>
</reference>
<protein>
    <submittedName>
        <fullName evidence="1">Uncharacterized protein</fullName>
    </submittedName>
</protein>
<organism evidence="1 2">
    <name type="scientific">Xylaria curta</name>
    <dbReference type="NCBI Taxonomy" id="42375"/>
    <lineage>
        <taxon>Eukaryota</taxon>
        <taxon>Fungi</taxon>
        <taxon>Dikarya</taxon>
        <taxon>Ascomycota</taxon>
        <taxon>Pezizomycotina</taxon>
        <taxon>Sordariomycetes</taxon>
        <taxon>Xylariomycetidae</taxon>
        <taxon>Xylariales</taxon>
        <taxon>Xylariaceae</taxon>
        <taxon>Xylaria</taxon>
    </lineage>
</organism>
<name>A0ACC1PEC0_9PEZI</name>
<keyword evidence="2" id="KW-1185">Reference proteome</keyword>
<evidence type="ECO:0000313" key="2">
    <source>
        <dbReference type="Proteomes" id="UP001143856"/>
    </source>
</evidence>
<accession>A0ACC1PEC0</accession>
<sequence length="168" mass="18091">MDDPSRILAQARQQLEALKQAGLSREAIMALLEEEPQQQHQHMTPATPVTPDGTSLSIPNHGSSYVDCVQPGAALQNLSYHDFNTSFKPPPQYRASVSTVSSSSSGDSCFSALSGLGTDQVVNAKTVREDGRLVEARGEQLASTIWEGGYLGIIVELTINVYSPKQMS</sequence>
<evidence type="ECO:0000313" key="1">
    <source>
        <dbReference type="EMBL" id="KAJ2990521.1"/>
    </source>
</evidence>
<dbReference type="EMBL" id="JAPDGR010000409">
    <property type="protein sequence ID" value="KAJ2990521.1"/>
    <property type="molecule type" value="Genomic_DNA"/>
</dbReference>
<dbReference type="Proteomes" id="UP001143856">
    <property type="component" value="Unassembled WGS sequence"/>
</dbReference>
<comment type="caution">
    <text evidence="1">The sequence shown here is derived from an EMBL/GenBank/DDBJ whole genome shotgun (WGS) entry which is preliminary data.</text>
</comment>